<feature type="domain" description="DUF2172" evidence="1">
    <location>
        <begin position="53"/>
        <end position="144"/>
    </location>
</feature>
<dbReference type="InterPro" id="IPR032610">
    <property type="entry name" value="DUF2172"/>
</dbReference>
<name>A0AAD0E513_9ACTN</name>
<dbReference type="InterPro" id="IPR032622">
    <property type="entry name" value="UCP01524_HTH"/>
</dbReference>
<dbReference type="AlphaFoldDB" id="A0AAD0E513"/>
<dbReference type="Pfam" id="PF16221">
    <property type="entry name" value="HTH_47"/>
    <property type="match status" value="1"/>
</dbReference>
<evidence type="ECO:0000313" key="4">
    <source>
        <dbReference type="EMBL" id="ASY11286.1"/>
    </source>
</evidence>
<sequence>MDFCIQAFQIPRSIVSKGNLDSMSVLESFLIPKINFIDIPSGTDFNGWTVPNEWNLVSASLVSPNGEELIDLELSNLYVVVGSQSIDAIFELQELLSHIHTRSDLPTAIPYVTSYYSKTWGVCLPYSVVETLEAGDYRVRISTTSPPGVMRLGEIFIPGREDTEVFFSTYFCHPQMANNELSGPAVWMSLVNSLWKKSLRNELRYSYRFYIGPETIGAIHYLSLRRTEISKSIVAGYVLTCVGVDSDLVFMPSRYGMTLADRVAELALLNYEFKRSDFLKRGSDERQWCSPAINWPVCSVMTNKYHDYPEYHTSLDDLGFISEAGLSKSIKFYSEIIYILERNRIYINNNVGEPKLDSLGLYPNINKDGNTSHLEARNILNILNMLDGKTDTIQICKSLSLNFQEVESLLGRLHAAGVITL</sequence>
<proteinExistence type="predicted"/>
<gene>
    <name evidence="4" type="ORF">A1s21148_00225</name>
</gene>
<reference evidence="4 5" key="1">
    <citation type="submission" date="2016-07" db="EMBL/GenBank/DDBJ databases">
        <title>High microdiversification within the ubiquitous acI lineage of Actinobacteria.</title>
        <authorList>
            <person name="Neuenschwander S.M."/>
            <person name="Salcher M."/>
            <person name="Ghai R."/>
            <person name="Pernthaler J."/>
        </authorList>
    </citation>
    <scope>NUCLEOTIDE SEQUENCE [LARGE SCALE GENOMIC DNA]</scope>
    <source>
        <strain evidence="4">MMS-21-148</strain>
    </source>
</reference>
<evidence type="ECO:0000313" key="5">
    <source>
        <dbReference type="Proteomes" id="UP000217144"/>
    </source>
</evidence>
<dbReference type="Gene3D" id="3.40.630.10">
    <property type="entry name" value="Zn peptidases"/>
    <property type="match status" value="1"/>
</dbReference>
<evidence type="ECO:0000259" key="3">
    <source>
        <dbReference type="Pfam" id="PF16254"/>
    </source>
</evidence>
<dbReference type="Pfam" id="PF09940">
    <property type="entry name" value="DUF2172"/>
    <property type="match status" value="1"/>
</dbReference>
<feature type="domain" description="UCP01524 winged helix-turn-helix" evidence="2">
    <location>
        <begin position="345"/>
        <end position="420"/>
    </location>
</feature>
<dbReference type="PIRSF" id="PIRSF015244">
    <property type="entry name" value="UCP015244"/>
    <property type="match status" value="1"/>
</dbReference>
<evidence type="ECO:0000259" key="2">
    <source>
        <dbReference type="Pfam" id="PF16221"/>
    </source>
</evidence>
<dbReference type="Gene3D" id="1.10.10.10">
    <property type="entry name" value="Winged helix-like DNA-binding domain superfamily/Winged helix DNA-binding domain"/>
    <property type="match status" value="1"/>
</dbReference>
<dbReference type="InterPro" id="IPR032589">
    <property type="entry name" value="DUF4910"/>
</dbReference>
<accession>A0AAD0E513</accession>
<dbReference type="EMBL" id="CP016769">
    <property type="protein sequence ID" value="ASY11286.1"/>
    <property type="molecule type" value="Genomic_DNA"/>
</dbReference>
<organism evidence="4 5">
    <name type="scientific">Candidatus Planktophila lacus</name>
    <dbReference type="NCBI Taxonomy" id="1884913"/>
    <lineage>
        <taxon>Bacteria</taxon>
        <taxon>Bacillati</taxon>
        <taxon>Actinomycetota</taxon>
        <taxon>Actinomycetes</taxon>
        <taxon>Candidatus Nanopelagicales</taxon>
        <taxon>Candidatus Nanopelagicaceae</taxon>
        <taxon>Candidatus Planktophila</taxon>
    </lineage>
</organism>
<dbReference type="Proteomes" id="UP000217144">
    <property type="component" value="Chromosome"/>
</dbReference>
<dbReference type="KEGG" id="plan:A1s21148_00225"/>
<dbReference type="InterPro" id="IPR036388">
    <property type="entry name" value="WH-like_DNA-bd_sf"/>
</dbReference>
<keyword evidence="5" id="KW-1185">Reference proteome</keyword>
<dbReference type="SUPFAM" id="SSF53187">
    <property type="entry name" value="Zn-dependent exopeptidases"/>
    <property type="match status" value="1"/>
</dbReference>
<protein>
    <submittedName>
        <fullName evidence="4">Zinc peptidase</fullName>
    </submittedName>
</protein>
<evidence type="ECO:0000259" key="1">
    <source>
        <dbReference type="Pfam" id="PF09940"/>
    </source>
</evidence>
<dbReference type="InterPro" id="IPR012353">
    <property type="entry name" value="UCP015244"/>
</dbReference>
<dbReference type="Gene3D" id="3.50.30.90">
    <property type="match status" value="1"/>
</dbReference>
<feature type="domain" description="DUF4910" evidence="3">
    <location>
        <begin position="5"/>
        <end position="343"/>
    </location>
</feature>
<dbReference type="Pfam" id="PF16254">
    <property type="entry name" value="DUF4910"/>
    <property type="match status" value="1"/>
</dbReference>